<dbReference type="Proteomes" id="UP001472677">
    <property type="component" value="Unassembled WGS sequence"/>
</dbReference>
<dbReference type="EC" id="1.11.1.7" evidence="5"/>
<evidence type="ECO:0000256" key="3">
    <source>
        <dbReference type="ARBA" id="ARBA00001970"/>
    </source>
</evidence>
<evidence type="ECO:0000256" key="1">
    <source>
        <dbReference type="ARBA" id="ARBA00000189"/>
    </source>
</evidence>
<evidence type="ECO:0000256" key="4">
    <source>
        <dbReference type="ARBA" id="ARBA00002322"/>
    </source>
</evidence>
<evidence type="ECO:0000313" key="15">
    <source>
        <dbReference type="Proteomes" id="UP001472677"/>
    </source>
</evidence>
<name>A0ABR2D7F6_9ROSI</name>
<keyword evidence="9" id="KW-0560">Oxidoreductase</keyword>
<keyword evidence="15" id="KW-1185">Reference proteome</keyword>
<evidence type="ECO:0000256" key="11">
    <source>
        <dbReference type="RuleBase" id="RU004241"/>
    </source>
</evidence>
<feature type="signal peptide" evidence="12">
    <location>
        <begin position="1"/>
        <end position="25"/>
    </location>
</feature>
<comment type="function">
    <text evidence="4">Removal of H(2)O(2), oxidation of toxic reductants, biosynthesis and degradation of lignin, suberization, auxin catabolism, response to environmental stresses such as wounding, pathogen attack and oxidative stress. These functions might be dependent on each isozyme/isoform in each plant tissue.</text>
</comment>
<evidence type="ECO:0000256" key="5">
    <source>
        <dbReference type="ARBA" id="ARBA00012313"/>
    </source>
</evidence>
<keyword evidence="6" id="KW-0575">Peroxidase</keyword>
<keyword evidence="10" id="KW-0408">Iron</keyword>
<sequence>MGFNCFGHGVLIILLLAMAGSLVQGQGTRVGFYLRSCPRAESIVRSAVQSHFRSDPPLAPGWLRMHFHDCFVNGCDASIVIYGAGTEKTAPPNILLRGYKVIDDAKTDETYRLYNFTTTGNGADPSIAPAFVSQLQALCPRNGDGSRRIGREYWSPTKGYVRMLPPRTLFNDSWALEGYLD</sequence>
<evidence type="ECO:0000256" key="6">
    <source>
        <dbReference type="ARBA" id="ARBA00022559"/>
    </source>
</evidence>
<evidence type="ECO:0000313" key="14">
    <source>
        <dbReference type="EMBL" id="KAK8529747.1"/>
    </source>
</evidence>
<evidence type="ECO:0000256" key="10">
    <source>
        <dbReference type="ARBA" id="ARBA00023004"/>
    </source>
</evidence>
<organism evidence="14 15">
    <name type="scientific">Hibiscus sabdariffa</name>
    <name type="common">roselle</name>
    <dbReference type="NCBI Taxonomy" id="183260"/>
    <lineage>
        <taxon>Eukaryota</taxon>
        <taxon>Viridiplantae</taxon>
        <taxon>Streptophyta</taxon>
        <taxon>Embryophyta</taxon>
        <taxon>Tracheophyta</taxon>
        <taxon>Spermatophyta</taxon>
        <taxon>Magnoliopsida</taxon>
        <taxon>eudicotyledons</taxon>
        <taxon>Gunneridae</taxon>
        <taxon>Pentapetalae</taxon>
        <taxon>rosids</taxon>
        <taxon>malvids</taxon>
        <taxon>Malvales</taxon>
        <taxon>Malvaceae</taxon>
        <taxon>Malvoideae</taxon>
        <taxon>Hibiscus</taxon>
    </lineage>
</organism>
<dbReference type="InterPro" id="IPR010255">
    <property type="entry name" value="Haem_peroxidase_sf"/>
</dbReference>
<dbReference type="InterPro" id="IPR019794">
    <property type="entry name" value="Peroxidases_AS"/>
</dbReference>
<evidence type="ECO:0000256" key="2">
    <source>
        <dbReference type="ARBA" id="ARBA00001913"/>
    </source>
</evidence>
<accession>A0ABR2D7F6</accession>
<keyword evidence="12" id="KW-0732">Signal</keyword>
<dbReference type="SUPFAM" id="SSF48113">
    <property type="entry name" value="Heme-dependent peroxidases"/>
    <property type="match status" value="1"/>
</dbReference>
<gene>
    <name evidence="14" type="ORF">V6N12_060519</name>
</gene>
<keyword evidence="8" id="KW-0479">Metal-binding</keyword>
<comment type="cofactor">
    <cofactor evidence="2">
        <name>Ca(2+)</name>
        <dbReference type="ChEBI" id="CHEBI:29108"/>
    </cofactor>
</comment>
<dbReference type="EMBL" id="JBBPBM010000036">
    <property type="protein sequence ID" value="KAK8529747.1"/>
    <property type="molecule type" value="Genomic_DNA"/>
</dbReference>
<dbReference type="PANTHER" id="PTHR31235">
    <property type="entry name" value="PEROXIDASE 25-RELATED"/>
    <property type="match status" value="1"/>
</dbReference>
<evidence type="ECO:0000256" key="7">
    <source>
        <dbReference type="ARBA" id="ARBA00022617"/>
    </source>
</evidence>
<evidence type="ECO:0000259" key="13">
    <source>
        <dbReference type="PROSITE" id="PS50873"/>
    </source>
</evidence>
<keyword evidence="7" id="KW-0349">Heme</keyword>
<proteinExistence type="inferred from homology"/>
<evidence type="ECO:0000256" key="8">
    <source>
        <dbReference type="ARBA" id="ARBA00022723"/>
    </source>
</evidence>
<dbReference type="InterPro" id="IPR002016">
    <property type="entry name" value="Haem_peroxidase"/>
</dbReference>
<comment type="cofactor">
    <cofactor evidence="3">
        <name>heme b</name>
        <dbReference type="ChEBI" id="CHEBI:60344"/>
    </cofactor>
</comment>
<evidence type="ECO:0000256" key="9">
    <source>
        <dbReference type="ARBA" id="ARBA00023002"/>
    </source>
</evidence>
<reference evidence="14 15" key="1">
    <citation type="journal article" date="2024" name="G3 (Bethesda)">
        <title>Genome assembly of Hibiscus sabdariffa L. provides insights into metabolisms of medicinal natural products.</title>
        <authorList>
            <person name="Kim T."/>
        </authorList>
    </citation>
    <scope>NUCLEOTIDE SEQUENCE [LARGE SCALE GENOMIC DNA]</scope>
    <source>
        <strain evidence="14">TK-2024</strain>
        <tissue evidence="14">Old leaves</tissue>
    </source>
</reference>
<dbReference type="PROSITE" id="PS50873">
    <property type="entry name" value="PEROXIDASE_4"/>
    <property type="match status" value="1"/>
</dbReference>
<dbReference type="Pfam" id="PF00141">
    <property type="entry name" value="peroxidase"/>
    <property type="match status" value="1"/>
</dbReference>
<dbReference type="PROSITE" id="PS00436">
    <property type="entry name" value="PEROXIDASE_2"/>
    <property type="match status" value="1"/>
</dbReference>
<comment type="caution">
    <text evidence="14">The sequence shown here is derived from an EMBL/GenBank/DDBJ whole genome shotgun (WGS) entry which is preliminary data.</text>
</comment>
<feature type="domain" description="Plant heme peroxidase family profile" evidence="13">
    <location>
        <begin position="27"/>
        <end position="181"/>
    </location>
</feature>
<protein>
    <recommendedName>
        <fullName evidence="5">peroxidase</fullName>
        <ecNumber evidence="5">1.11.1.7</ecNumber>
    </recommendedName>
</protein>
<feature type="chain" id="PRO_5047405464" description="peroxidase" evidence="12">
    <location>
        <begin position="26"/>
        <end position="181"/>
    </location>
</feature>
<dbReference type="InterPro" id="IPR000823">
    <property type="entry name" value="Peroxidase_pln"/>
</dbReference>
<comment type="catalytic activity">
    <reaction evidence="1">
        <text>2 a phenolic donor + H2O2 = 2 a phenolic radical donor + 2 H2O</text>
        <dbReference type="Rhea" id="RHEA:56136"/>
        <dbReference type="ChEBI" id="CHEBI:15377"/>
        <dbReference type="ChEBI" id="CHEBI:16240"/>
        <dbReference type="ChEBI" id="CHEBI:139520"/>
        <dbReference type="ChEBI" id="CHEBI:139521"/>
        <dbReference type="EC" id="1.11.1.7"/>
    </reaction>
</comment>
<comment type="similarity">
    <text evidence="11">Belongs to the peroxidase family.</text>
</comment>
<dbReference type="PRINTS" id="PR00461">
    <property type="entry name" value="PLPEROXIDASE"/>
</dbReference>
<evidence type="ECO:0000256" key="12">
    <source>
        <dbReference type="SAM" id="SignalP"/>
    </source>
</evidence>
<dbReference type="Gene3D" id="1.10.520.10">
    <property type="match status" value="1"/>
</dbReference>